<organism evidence="1">
    <name type="scientific">Glycine soja</name>
    <name type="common">Wild soybean</name>
    <dbReference type="NCBI Taxonomy" id="3848"/>
    <lineage>
        <taxon>Eukaryota</taxon>
        <taxon>Viridiplantae</taxon>
        <taxon>Streptophyta</taxon>
        <taxon>Embryophyta</taxon>
        <taxon>Tracheophyta</taxon>
        <taxon>Spermatophyta</taxon>
        <taxon>Magnoliopsida</taxon>
        <taxon>eudicotyledons</taxon>
        <taxon>Gunneridae</taxon>
        <taxon>Pentapetalae</taxon>
        <taxon>rosids</taxon>
        <taxon>fabids</taxon>
        <taxon>Fabales</taxon>
        <taxon>Fabaceae</taxon>
        <taxon>Papilionoideae</taxon>
        <taxon>50 kb inversion clade</taxon>
        <taxon>NPAAA clade</taxon>
        <taxon>indigoferoid/millettioid clade</taxon>
        <taxon>Phaseoleae</taxon>
        <taxon>Glycine</taxon>
        <taxon>Glycine subgen. Soja</taxon>
    </lineage>
</organism>
<proteinExistence type="predicted"/>
<dbReference type="AlphaFoldDB" id="A0A0B2NQJ0"/>
<dbReference type="PANTHER" id="PTHR35688:SF2">
    <property type="entry name" value="NAD(P)-LINKED OXIDOREDUCTASE SUPERFAMILY PROTEIN"/>
    <property type="match status" value="1"/>
</dbReference>
<gene>
    <name evidence="1" type="ORF">glysoja_028797</name>
</gene>
<evidence type="ECO:0000313" key="1">
    <source>
        <dbReference type="EMBL" id="KHM99340.1"/>
    </source>
</evidence>
<sequence length="90" mass="10724">MYLCYVFTNLPVIVILDLTEQDYNDFDYNMIKDMHVVSCFIKEWGDIVIMLKDDTKVDLRSFPKFREIAKYCIAMAQKPFILIETRPKAF</sequence>
<dbReference type="Proteomes" id="UP000053555">
    <property type="component" value="Unassembled WGS sequence"/>
</dbReference>
<dbReference type="EMBL" id="KN671692">
    <property type="protein sequence ID" value="KHM99340.1"/>
    <property type="molecule type" value="Genomic_DNA"/>
</dbReference>
<protein>
    <submittedName>
        <fullName evidence="1">Uncharacterized protein</fullName>
    </submittedName>
</protein>
<dbReference type="PANTHER" id="PTHR35688">
    <property type="entry name" value="NAD(P)-LINKED OXIDOREDUCTASE SUPERFAMILY PROTEIN"/>
    <property type="match status" value="1"/>
</dbReference>
<reference evidence="1" key="1">
    <citation type="submission" date="2014-07" db="EMBL/GenBank/DDBJ databases">
        <title>Identification of a novel salt tolerance gene in wild soybean by whole-genome sequencing.</title>
        <authorList>
            <person name="Lam H.-M."/>
            <person name="Qi X."/>
            <person name="Li M.-W."/>
            <person name="Liu X."/>
            <person name="Xie M."/>
            <person name="Ni M."/>
            <person name="Xu X."/>
        </authorList>
    </citation>
    <scope>NUCLEOTIDE SEQUENCE [LARGE SCALE GENOMIC DNA]</scope>
    <source>
        <tissue evidence="1">Root</tissue>
    </source>
</reference>
<accession>A0A0B2NQJ0</accession>
<name>A0A0B2NQJ0_GLYSO</name>